<evidence type="ECO:0000256" key="4">
    <source>
        <dbReference type="RuleBase" id="RU003719"/>
    </source>
</evidence>
<dbReference type="InterPro" id="IPR036291">
    <property type="entry name" value="NAD(P)-bd_dom_sf"/>
</dbReference>
<feature type="domain" description="D-isomer specific 2-hydroxyacid dehydrogenase catalytic" evidence="5">
    <location>
        <begin position="68"/>
        <end position="344"/>
    </location>
</feature>
<dbReference type="GO" id="GO:0047809">
    <property type="term" value="F:D-lactate dehydrogenase activity"/>
    <property type="evidence" value="ECO:0007669"/>
    <property type="project" value="UniProtKB-EC"/>
</dbReference>
<evidence type="ECO:0000256" key="3">
    <source>
        <dbReference type="ARBA" id="ARBA00023027"/>
    </source>
</evidence>
<reference evidence="7 8" key="1">
    <citation type="submission" date="2010-04" db="EMBL/GenBank/DDBJ databases">
        <title>The genome of Herbaspirillum seropedicae SmR1, an endophytic, nitrogen-fixing, plant-growth promoting beta-Proteobacteria.</title>
        <authorList>
            <person name="Pedrosa F.O."/>
            <person name="Monteiro R.A."/>
            <person name="Wassem R."/>
            <person name="Cruz L.M."/>
            <person name="Ayub R.A."/>
            <person name="Colauto N.B."/>
            <person name="Fernandez M.A."/>
            <person name="Fungaro M.H.P."/>
            <person name="Grisard E.C."/>
            <person name="Hungria M."/>
            <person name="Madeira H.M.F."/>
            <person name="Nodari R.O."/>
            <person name="Osaku C.A."/>
            <person name="Petzl-Erler M.L."/>
            <person name="Terenzi H."/>
            <person name="Vieira L.G.E."/>
            <person name="Almeida M.I.M."/>
            <person name="Alves L.R."/>
            <person name="Arantes O.M.N."/>
            <person name="Balsanelli E."/>
            <person name="Barcellos F.G."/>
            <person name="Baura V.A."/>
            <person name="Binde D.R."/>
            <person name="Campo R.J."/>
            <person name="Chubatsu L.S."/>
            <person name="Chueire L.M.O."/>
            <person name="Ciferri R.R."/>
            <person name="Correa L.C."/>
            <person name="da Conceicao Silva J.L."/>
            <person name="Dabul A.N.G."/>
            <person name="Dambros B.P."/>
            <person name="Faoro H."/>
            <person name="Favetti A."/>
            <person name="Friedermann G."/>
            <person name="Furlaneto M.C."/>
            <person name="Gasques L.S."/>
            <person name="Gimenes C.C.T."/>
            <person name="Gioppo N.M.R."/>
            <person name="Glienke-Blanco C."/>
            <person name="Godoy L.P."/>
            <person name="Guerra M.P."/>
            <person name="Karp S."/>
            <person name="Kava-Cordeiro V."/>
            <person name="Margarido V.P."/>
            <person name="Mathioni S.M."/>
            <person name="Menck-Soares M.A."/>
            <person name="Murace N.K."/>
            <person name="Nicolas M.F."/>
            <person name="Oliveira C.E.C."/>
            <person name="Pagnan N.A.B."/>
            <person name="Pamphile J.A."/>
            <person name="Patussi E.V."/>
            <person name="Pereira L.F.P."/>
            <person name="Pereira-Ferrari L."/>
            <person name="Pinto F.G.S."/>
            <person name="Precoma C."/>
            <person name="Prioli A.J."/>
            <person name="Prioli S.M.A.P."/>
            <person name="Raittz R.T."/>
            <person name="Ramos H.J.O."/>
            <person name="Ribeiro E.M.S.F."/>
            <person name="Rigo L.U."/>
            <person name="Rocha C.L.M.S.C."/>
            <person name="Rocha S.N."/>
            <person name="Santos K."/>
            <person name="Satori D."/>
            <person name="Silva A.G."/>
            <person name="Simao R.C.G."/>
            <person name="Soares M.A.M."/>
            <person name="Souza E.M."/>
            <person name="Steffens M.B.R."/>
            <person name="Steindel M."/>
            <person name="Tadra-Sfeir M.Z."/>
            <person name="Takahashi E.K."/>
            <person name="Torres R.A."/>
            <person name="Valle J.S."/>
            <person name="Vernal J.I."/>
            <person name="Vilas-Boas L.A."/>
            <person name="Watanabe M.A.E."/>
            <person name="Weiss V.A."/>
            <person name="Yates M.A."/>
            <person name="Souza E.M."/>
        </authorList>
    </citation>
    <scope>NUCLEOTIDE SEQUENCE [LARGE SCALE GENOMIC DNA]</scope>
    <source>
        <strain evidence="7 8">SmR1</strain>
    </source>
</reference>
<evidence type="ECO:0000256" key="2">
    <source>
        <dbReference type="ARBA" id="ARBA00023002"/>
    </source>
</evidence>
<comment type="similarity">
    <text evidence="4">Belongs to the D-isomer specific 2-hydroxyacid dehydrogenase family.</text>
</comment>
<dbReference type="PROSITE" id="PS00065">
    <property type="entry name" value="D_2_HYDROXYACID_DH_1"/>
    <property type="match status" value="1"/>
</dbReference>
<dbReference type="eggNOG" id="COG1052">
    <property type="taxonomic scope" value="Bacteria"/>
</dbReference>
<dbReference type="STRING" id="757424.Hsero_0530"/>
<keyword evidence="2 4" id="KW-0560">Oxidoreductase</keyword>
<evidence type="ECO:0000259" key="6">
    <source>
        <dbReference type="Pfam" id="PF02826"/>
    </source>
</evidence>
<keyword evidence="1" id="KW-0521">NADP</keyword>
<evidence type="ECO:0000256" key="1">
    <source>
        <dbReference type="ARBA" id="ARBA00022857"/>
    </source>
</evidence>
<organism evidence="7 8">
    <name type="scientific">Herbaspirillum seropedicae (strain SmR1)</name>
    <dbReference type="NCBI Taxonomy" id="757424"/>
    <lineage>
        <taxon>Bacteria</taxon>
        <taxon>Pseudomonadati</taxon>
        <taxon>Pseudomonadota</taxon>
        <taxon>Betaproteobacteria</taxon>
        <taxon>Burkholderiales</taxon>
        <taxon>Oxalobacteraceae</taxon>
        <taxon>Herbaspirillum</taxon>
    </lineage>
</organism>
<evidence type="ECO:0000313" key="7">
    <source>
        <dbReference type="EMBL" id="ADJ62049.1"/>
    </source>
</evidence>
<dbReference type="Proteomes" id="UP000000329">
    <property type="component" value="Chromosome"/>
</dbReference>
<keyword evidence="8" id="KW-1185">Reference proteome</keyword>
<sequence length="348" mass="37385">MNQLIAFSDWTCRRNARIIRRHCHRTRRSPLMKRHVLQLNPILVPAINDKLESLYHMHRLFEQEDKEAYIARHGAVIEGVITGGHTGISNALMDSLPALKVVAVNGVGTDAVDLNHARSKGLPVTGTFGALTEDVADLALGLMLAVSRQICPGHAFVQRGDWVRHPSPTAIPLSRRLSGKRVGIVGMGKVGRAIAQRAAAFGCPITYTDLRAMEDLPYAFQPELLQLARESDVLVLAAAADKAQGIINAAVLDALGREGILINIARGKLVVEEDLVDALQRGVIAGAGLDVFVDEPNVPAALLQMDQVVLQAHRASATVESRTAMGEMVLASLAQGLAGQRPEGSLTT</sequence>
<accession>D8IY89</accession>
<feature type="domain" description="D-isomer specific 2-hydroxyacid dehydrogenase NAD-binding" evidence="6">
    <location>
        <begin position="140"/>
        <end position="315"/>
    </location>
</feature>
<dbReference type="GO" id="GO:0016618">
    <property type="term" value="F:hydroxypyruvate reductase [NAD(P)H] activity"/>
    <property type="evidence" value="ECO:0007669"/>
    <property type="project" value="TreeGrafter"/>
</dbReference>
<evidence type="ECO:0000259" key="5">
    <source>
        <dbReference type="Pfam" id="PF00389"/>
    </source>
</evidence>
<dbReference type="FunFam" id="3.40.50.720:FF:000213">
    <property type="entry name" value="Putative 2-hydroxyacid dehydrogenase"/>
    <property type="match status" value="1"/>
</dbReference>
<dbReference type="InterPro" id="IPR050223">
    <property type="entry name" value="D-isomer_2-hydroxyacid_DH"/>
</dbReference>
<evidence type="ECO:0000313" key="8">
    <source>
        <dbReference type="Proteomes" id="UP000000329"/>
    </source>
</evidence>
<dbReference type="Gene3D" id="3.40.50.720">
    <property type="entry name" value="NAD(P)-binding Rossmann-like Domain"/>
    <property type="match status" value="2"/>
</dbReference>
<dbReference type="PANTHER" id="PTHR10996">
    <property type="entry name" value="2-HYDROXYACID DEHYDROGENASE-RELATED"/>
    <property type="match status" value="1"/>
</dbReference>
<dbReference type="PANTHER" id="PTHR10996:SF178">
    <property type="entry name" value="2-HYDROXYACID DEHYDROGENASE YGL185C-RELATED"/>
    <property type="match status" value="1"/>
</dbReference>
<keyword evidence="3" id="KW-0520">NAD</keyword>
<dbReference type="AlphaFoldDB" id="D8IY89"/>
<name>D8IY89_HERSS</name>
<dbReference type="SUPFAM" id="SSF52283">
    <property type="entry name" value="Formate/glycerate dehydrogenase catalytic domain-like"/>
    <property type="match status" value="1"/>
</dbReference>
<dbReference type="EMBL" id="CP002039">
    <property type="protein sequence ID" value="ADJ62049.1"/>
    <property type="molecule type" value="Genomic_DNA"/>
</dbReference>
<proteinExistence type="inferred from homology"/>
<dbReference type="InterPro" id="IPR006139">
    <property type="entry name" value="D-isomer_2_OHA_DH_cat_dom"/>
</dbReference>
<dbReference type="InterPro" id="IPR029752">
    <property type="entry name" value="D-isomer_DH_CS1"/>
</dbReference>
<dbReference type="InterPro" id="IPR006140">
    <property type="entry name" value="D-isomer_DH_NAD-bd"/>
</dbReference>
<dbReference type="EC" id="1.1.99.6" evidence="7"/>
<dbReference type="HOGENOM" id="CLU_019796_1_2_4"/>
<dbReference type="CDD" id="cd12156">
    <property type="entry name" value="HPPR"/>
    <property type="match status" value="1"/>
</dbReference>
<dbReference type="SUPFAM" id="SSF51735">
    <property type="entry name" value="NAD(P)-binding Rossmann-fold domains"/>
    <property type="match status" value="1"/>
</dbReference>
<dbReference type="Pfam" id="PF00389">
    <property type="entry name" value="2-Hacid_dh"/>
    <property type="match status" value="1"/>
</dbReference>
<dbReference type="GO" id="GO:0005829">
    <property type="term" value="C:cytosol"/>
    <property type="evidence" value="ECO:0007669"/>
    <property type="project" value="TreeGrafter"/>
</dbReference>
<dbReference type="Pfam" id="PF02826">
    <property type="entry name" value="2-Hacid_dh_C"/>
    <property type="match status" value="1"/>
</dbReference>
<dbReference type="GO" id="GO:0051287">
    <property type="term" value="F:NAD binding"/>
    <property type="evidence" value="ECO:0007669"/>
    <property type="project" value="InterPro"/>
</dbReference>
<protein>
    <submittedName>
        <fullName evidence="7">D-isomer specific 2-hydroxyacid dehydrogenase NAD-binding protein</fullName>
        <ecNumber evidence="7">1.1.99.6</ecNumber>
    </submittedName>
</protein>
<dbReference type="KEGG" id="hse:Hsero_0530"/>
<dbReference type="GO" id="GO:0030267">
    <property type="term" value="F:glyoxylate reductase (NADPH) activity"/>
    <property type="evidence" value="ECO:0007669"/>
    <property type="project" value="TreeGrafter"/>
</dbReference>
<gene>
    <name evidence="7" type="ordered locus">Hsero_0530</name>
</gene>